<keyword evidence="4" id="KW-1185">Reference proteome</keyword>
<evidence type="ECO:0000313" key="4">
    <source>
        <dbReference type="Proteomes" id="UP000660262"/>
    </source>
</evidence>
<accession>A0A830H3M7</accession>
<dbReference type="PANTHER" id="PTHR13690">
    <property type="entry name" value="TRANSCRIPTION FACTOR POSF21-RELATED"/>
    <property type="match status" value="1"/>
</dbReference>
<dbReference type="GO" id="GO:0003700">
    <property type="term" value="F:DNA-binding transcription factor activity"/>
    <property type="evidence" value="ECO:0007669"/>
    <property type="project" value="InterPro"/>
</dbReference>
<evidence type="ECO:0000313" key="3">
    <source>
        <dbReference type="EMBL" id="GHP01614.1"/>
    </source>
</evidence>
<dbReference type="OrthoDB" id="1435597at2759"/>
<dbReference type="Proteomes" id="UP000660262">
    <property type="component" value="Unassembled WGS sequence"/>
</dbReference>
<dbReference type="SUPFAM" id="SSF57959">
    <property type="entry name" value="Leucine zipper domain"/>
    <property type="match status" value="1"/>
</dbReference>
<gene>
    <name evidence="3" type="ORF">PPROV_000037000</name>
</gene>
<dbReference type="Gene3D" id="1.20.5.170">
    <property type="match status" value="1"/>
</dbReference>
<dbReference type="InterPro" id="IPR004827">
    <property type="entry name" value="bZIP"/>
</dbReference>
<dbReference type="InterPro" id="IPR046347">
    <property type="entry name" value="bZIP_sf"/>
</dbReference>
<comment type="caution">
    <text evidence="3">The sequence shown here is derived from an EMBL/GenBank/DDBJ whole genome shotgun (WGS) entry which is preliminary data.</text>
</comment>
<organism evidence="3 4">
    <name type="scientific">Pycnococcus provasolii</name>
    <dbReference type="NCBI Taxonomy" id="41880"/>
    <lineage>
        <taxon>Eukaryota</taxon>
        <taxon>Viridiplantae</taxon>
        <taxon>Chlorophyta</taxon>
        <taxon>Pseudoscourfieldiophyceae</taxon>
        <taxon>Pseudoscourfieldiales</taxon>
        <taxon>Pycnococcaceae</taxon>
        <taxon>Pycnococcus</taxon>
    </lineage>
</organism>
<name>A0A830H3M7_9CHLO</name>
<dbReference type="AlphaFoldDB" id="A0A830H3M7"/>
<feature type="domain" description="BZIP" evidence="2">
    <location>
        <begin position="152"/>
        <end position="197"/>
    </location>
</feature>
<proteinExistence type="predicted"/>
<sequence>MDSASAAQVAAMAQVAAAYSQESARVANANSWLNAQVDNAVTAAAMAAAGLQGMGDFNSLMGAAAAGLTPGAGGVAPPPPPPPLAAGAGGLSTLQLCHAKAQAHRTVLKQNKLPLAGTTEELMKAAGVEANGSHRRRAAANGVSDEDLAMADPKRARRILANRQSAARSKERKVVYVKELEEEVRRLEAEAESLKAQKSAGADNDEIARMKAERDVLLAQNAALNEKAADARRVELELRRDLDRYRTLAEGGDRPRPPEA</sequence>
<dbReference type="PROSITE" id="PS50217">
    <property type="entry name" value="BZIP"/>
    <property type="match status" value="1"/>
</dbReference>
<feature type="coiled-coil region" evidence="1">
    <location>
        <begin position="170"/>
        <end position="227"/>
    </location>
</feature>
<reference evidence="3" key="1">
    <citation type="submission" date="2020-10" db="EMBL/GenBank/DDBJ databases">
        <title>Unveiling of a novel bifunctional photoreceptor, Dualchrome1, isolated from a cosmopolitan green alga.</title>
        <authorList>
            <person name="Suzuki S."/>
            <person name="Kawachi M."/>
        </authorList>
    </citation>
    <scope>NUCLEOTIDE SEQUENCE</scope>
    <source>
        <strain evidence="3">NIES 2893</strain>
    </source>
</reference>
<dbReference type="SMART" id="SM00338">
    <property type="entry name" value="BRLZ"/>
    <property type="match status" value="1"/>
</dbReference>
<dbReference type="GO" id="GO:0005634">
    <property type="term" value="C:nucleus"/>
    <property type="evidence" value="ECO:0007669"/>
    <property type="project" value="TreeGrafter"/>
</dbReference>
<dbReference type="PANTHER" id="PTHR13690:SF86">
    <property type="entry name" value="TRANSCRIPTION FACTOR VIP1"/>
    <property type="match status" value="1"/>
</dbReference>
<dbReference type="EMBL" id="BNJQ01000001">
    <property type="protein sequence ID" value="GHP01614.1"/>
    <property type="molecule type" value="Genomic_DNA"/>
</dbReference>
<evidence type="ECO:0000256" key="1">
    <source>
        <dbReference type="SAM" id="Coils"/>
    </source>
</evidence>
<evidence type="ECO:0000259" key="2">
    <source>
        <dbReference type="PROSITE" id="PS50217"/>
    </source>
</evidence>
<protein>
    <recommendedName>
        <fullName evidence="2">BZIP domain-containing protein</fullName>
    </recommendedName>
</protein>
<dbReference type="Pfam" id="PF00170">
    <property type="entry name" value="bZIP_1"/>
    <property type="match status" value="1"/>
</dbReference>
<keyword evidence="1" id="KW-0175">Coiled coil</keyword>